<evidence type="ECO:0000256" key="5">
    <source>
        <dbReference type="ARBA" id="ARBA00022741"/>
    </source>
</evidence>
<evidence type="ECO:0000256" key="7">
    <source>
        <dbReference type="ARBA" id="ARBA00022840"/>
    </source>
</evidence>
<evidence type="ECO:0000256" key="6">
    <source>
        <dbReference type="ARBA" id="ARBA00022827"/>
    </source>
</evidence>
<sequence>MDGGAEGGAAADARGDSPRVALAQGTFDILHPGHLHYLEDAAAHGDELHVIVARRDNVTHKPTPVCSDRQRRDMIAALEVVDEAHLGHTEDFFVPVREIDPDVIVLGFDQHHDESAIADALAAEGIDAEVTRATARDPRYEGELLSTGDIIDKLIRQRGRPTNRE</sequence>
<dbReference type="GeneID" id="81208579"/>
<keyword evidence="4 8" id="KW-0548">Nucleotidyltransferase</keyword>
<keyword evidence="6 8" id="KW-0274">FAD</keyword>
<evidence type="ECO:0000313" key="11">
    <source>
        <dbReference type="Proteomes" id="UP001596443"/>
    </source>
</evidence>
<comment type="cofactor">
    <cofactor evidence="8">
        <name>a divalent metal cation</name>
        <dbReference type="ChEBI" id="CHEBI:60240"/>
    </cofactor>
</comment>
<dbReference type="Gene3D" id="3.40.50.620">
    <property type="entry name" value="HUPs"/>
    <property type="match status" value="1"/>
</dbReference>
<comment type="similarity">
    <text evidence="8">Belongs to the archaeal FAD synthase family.</text>
</comment>
<evidence type="ECO:0000256" key="4">
    <source>
        <dbReference type="ARBA" id="ARBA00022695"/>
    </source>
</evidence>
<dbReference type="GO" id="GO:0046444">
    <property type="term" value="P:FMN metabolic process"/>
    <property type="evidence" value="ECO:0007669"/>
    <property type="project" value="UniProtKB-UniRule"/>
</dbReference>
<keyword evidence="3 8" id="KW-0808">Transferase</keyword>
<comment type="caution">
    <text evidence="10">The sequence shown here is derived from an EMBL/GenBank/DDBJ whole genome shotgun (WGS) entry which is preliminary data.</text>
</comment>
<dbReference type="GO" id="GO:0006747">
    <property type="term" value="P:FAD biosynthetic process"/>
    <property type="evidence" value="ECO:0007669"/>
    <property type="project" value="UniProtKB-UniRule"/>
</dbReference>
<dbReference type="AlphaFoldDB" id="A0ABD5TC18"/>
<evidence type="ECO:0000259" key="9">
    <source>
        <dbReference type="Pfam" id="PF01467"/>
    </source>
</evidence>
<evidence type="ECO:0000256" key="1">
    <source>
        <dbReference type="ARBA" id="ARBA00022630"/>
    </source>
</evidence>
<comment type="function">
    <text evidence="8">Catalyzes the transfer of the AMP portion of ATP to flavin mononucleotide (FMN) to produce flavin adenine dinucleotide (FAD) coenzyme.</text>
</comment>
<comment type="catalytic activity">
    <reaction evidence="8">
        <text>FMN + ATP + H(+) = FAD + diphosphate</text>
        <dbReference type="Rhea" id="RHEA:17237"/>
        <dbReference type="ChEBI" id="CHEBI:15378"/>
        <dbReference type="ChEBI" id="CHEBI:30616"/>
        <dbReference type="ChEBI" id="CHEBI:33019"/>
        <dbReference type="ChEBI" id="CHEBI:57692"/>
        <dbReference type="ChEBI" id="CHEBI:58210"/>
        <dbReference type="EC" id="2.7.7.2"/>
    </reaction>
</comment>
<comment type="subunit">
    <text evidence="8">Homodimer.</text>
</comment>
<gene>
    <name evidence="8" type="primary">ribL</name>
    <name evidence="10" type="ORF">ACFQFD_05990</name>
</gene>
<evidence type="ECO:0000256" key="8">
    <source>
        <dbReference type="HAMAP-Rule" id="MF_02115"/>
    </source>
</evidence>
<dbReference type="PANTHER" id="PTHR43793:SF1">
    <property type="entry name" value="FAD SYNTHASE"/>
    <property type="match status" value="1"/>
</dbReference>
<feature type="binding site" evidence="8">
    <location>
        <begin position="31"/>
        <end position="34"/>
    </location>
    <ligand>
        <name>ATP</name>
        <dbReference type="ChEBI" id="CHEBI:30616"/>
    </ligand>
</feature>
<dbReference type="GO" id="GO:0003919">
    <property type="term" value="F:FMN adenylyltransferase activity"/>
    <property type="evidence" value="ECO:0007669"/>
    <property type="project" value="UniProtKB-UniRule"/>
</dbReference>
<dbReference type="InterPro" id="IPR014729">
    <property type="entry name" value="Rossmann-like_a/b/a_fold"/>
</dbReference>
<dbReference type="Proteomes" id="UP001596443">
    <property type="component" value="Unassembled WGS sequence"/>
</dbReference>
<keyword evidence="2 8" id="KW-0288">FMN</keyword>
<comment type="caution">
    <text evidence="8">Lacks conserved residue(s) required for the propagation of feature annotation.</text>
</comment>
<keyword evidence="5 8" id="KW-0547">Nucleotide-binding</keyword>
<dbReference type="RefSeq" id="WP_284063320.1">
    <property type="nucleotide sequence ID" value="NZ_CP126158.1"/>
</dbReference>
<feature type="domain" description="Cytidyltransferase-like" evidence="9">
    <location>
        <begin position="23"/>
        <end position="151"/>
    </location>
</feature>
<dbReference type="GO" id="GO:0005524">
    <property type="term" value="F:ATP binding"/>
    <property type="evidence" value="ECO:0007669"/>
    <property type="project" value="UniProtKB-UniRule"/>
</dbReference>
<organism evidence="10 11">
    <name type="scientific">Halobaculum halobium</name>
    <dbReference type="NCBI Taxonomy" id="3032281"/>
    <lineage>
        <taxon>Archaea</taxon>
        <taxon>Methanobacteriati</taxon>
        <taxon>Methanobacteriota</taxon>
        <taxon>Stenosarchaea group</taxon>
        <taxon>Halobacteria</taxon>
        <taxon>Halobacteriales</taxon>
        <taxon>Haloferacaceae</taxon>
        <taxon>Halobaculum</taxon>
    </lineage>
</organism>
<evidence type="ECO:0000256" key="3">
    <source>
        <dbReference type="ARBA" id="ARBA00022679"/>
    </source>
</evidence>
<dbReference type="InterPro" id="IPR024902">
    <property type="entry name" value="FAD_synth_RibL"/>
</dbReference>
<dbReference type="PANTHER" id="PTHR43793">
    <property type="entry name" value="FAD SYNTHASE"/>
    <property type="match status" value="1"/>
</dbReference>
<dbReference type="SUPFAM" id="SSF52374">
    <property type="entry name" value="Nucleotidylyl transferase"/>
    <property type="match status" value="1"/>
</dbReference>
<protein>
    <recommendedName>
        <fullName evidence="8">FAD synthase</fullName>
        <ecNumber evidence="8">2.7.7.2</ecNumber>
    </recommendedName>
    <alternativeName>
        <fullName evidence="8">FMN adenylyltransferase</fullName>
    </alternativeName>
    <alternativeName>
        <fullName evidence="8">Flavin adenine dinucleotide synthase</fullName>
    </alternativeName>
</protein>
<name>A0ABD5TC18_9EURY</name>
<dbReference type="EMBL" id="JBHSWX010000012">
    <property type="protein sequence ID" value="MFC6785543.1"/>
    <property type="molecule type" value="Genomic_DNA"/>
</dbReference>
<dbReference type="EC" id="2.7.7.2" evidence="8"/>
<evidence type="ECO:0000256" key="2">
    <source>
        <dbReference type="ARBA" id="ARBA00022643"/>
    </source>
</evidence>
<dbReference type="NCBIfam" id="TIGR00125">
    <property type="entry name" value="cyt_tran_rel"/>
    <property type="match status" value="1"/>
</dbReference>
<comment type="pathway">
    <text evidence="8">Cofactor biosynthesis; FAD biosynthesis; FAD from FMN: step 1/1.</text>
</comment>
<proteinExistence type="inferred from homology"/>
<feature type="binding site" evidence="8">
    <location>
        <position position="109"/>
    </location>
    <ligand>
        <name>ATP</name>
        <dbReference type="ChEBI" id="CHEBI:30616"/>
    </ligand>
</feature>
<keyword evidence="11" id="KW-1185">Reference proteome</keyword>
<evidence type="ECO:0000313" key="10">
    <source>
        <dbReference type="EMBL" id="MFC6785543.1"/>
    </source>
</evidence>
<accession>A0ABD5TC18</accession>
<dbReference type="HAMAP" id="MF_02115">
    <property type="entry name" value="FAD_synth_arch"/>
    <property type="match status" value="1"/>
</dbReference>
<dbReference type="InterPro" id="IPR004821">
    <property type="entry name" value="Cyt_trans-like"/>
</dbReference>
<feature type="binding site" evidence="8">
    <location>
        <begin position="26"/>
        <end position="27"/>
    </location>
    <ligand>
        <name>ATP</name>
        <dbReference type="ChEBI" id="CHEBI:30616"/>
    </ligand>
</feature>
<reference evidence="10 11" key="1">
    <citation type="journal article" date="2019" name="Int. J. Syst. Evol. Microbiol.">
        <title>The Global Catalogue of Microorganisms (GCM) 10K type strain sequencing project: providing services to taxonomists for standard genome sequencing and annotation.</title>
        <authorList>
            <consortium name="The Broad Institute Genomics Platform"/>
            <consortium name="The Broad Institute Genome Sequencing Center for Infectious Disease"/>
            <person name="Wu L."/>
            <person name="Ma J."/>
        </authorList>
    </citation>
    <scope>NUCLEOTIDE SEQUENCE [LARGE SCALE GENOMIC DNA]</scope>
    <source>
        <strain evidence="10 11">SYNS20</strain>
    </source>
</reference>
<keyword evidence="7 8" id="KW-0067">ATP-binding</keyword>
<dbReference type="Pfam" id="PF01467">
    <property type="entry name" value="CTP_transf_like"/>
    <property type="match status" value="1"/>
</dbReference>
<keyword evidence="1 8" id="KW-0285">Flavoprotein</keyword>
<dbReference type="InterPro" id="IPR050385">
    <property type="entry name" value="Archaeal_FAD_synthase"/>
</dbReference>